<dbReference type="InterPro" id="IPR003749">
    <property type="entry name" value="ThiS/MoaD-like"/>
</dbReference>
<dbReference type="GO" id="GO:1990133">
    <property type="term" value="C:molybdopterin adenylyltransferase complex"/>
    <property type="evidence" value="ECO:0007669"/>
    <property type="project" value="TreeGrafter"/>
</dbReference>
<dbReference type="InterPro" id="IPR044672">
    <property type="entry name" value="MOCS2A"/>
</dbReference>
<dbReference type="AlphaFoldDB" id="A0A8K0UMK1"/>
<dbReference type="Proteomes" id="UP000813824">
    <property type="component" value="Unassembled WGS sequence"/>
</dbReference>
<dbReference type="CDD" id="cd00754">
    <property type="entry name" value="Ubl_MoaD"/>
    <property type="match status" value="1"/>
</dbReference>
<dbReference type="Gene3D" id="3.10.20.30">
    <property type="match status" value="1"/>
</dbReference>
<evidence type="ECO:0000256" key="1">
    <source>
        <dbReference type="ARBA" id="ARBA00022490"/>
    </source>
</evidence>
<dbReference type="GO" id="GO:0000166">
    <property type="term" value="F:nucleotide binding"/>
    <property type="evidence" value="ECO:0007669"/>
    <property type="project" value="UniProtKB-KW"/>
</dbReference>
<dbReference type="OrthoDB" id="5595860at2759"/>
<dbReference type="EMBL" id="JAEVFJ010000017">
    <property type="protein sequence ID" value="KAH8100097.1"/>
    <property type="molecule type" value="Genomic_DNA"/>
</dbReference>
<dbReference type="GO" id="GO:0006777">
    <property type="term" value="P:Mo-molybdopterin cofactor biosynthetic process"/>
    <property type="evidence" value="ECO:0007669"/>
    <property type="project" value="UniProtKB-UniRule"/>
</dbReference>
<comment type="subcellular location">
    <subcellularLocation>
        <location evidence="5">Cytoplasm</location>
    </subcellularLocation>
</comment>
<evidence type="ECO:0000256" key="3">
    <source>
        <dbReference type="ARBA" id="ARBA00022741"/>
    </source>
</evidence>
<dbReference type="PANTHER" id="PTHR33359">
    <property type="entry name" value="MOLYBDOPTERIN SYNTHASE SULFUR CARRIER SUBUNIT"/>
    <property type="match status" value="1"/>
</dbReference>
<sequence>MPSTPTVTVLYFAAASTATGLNSEEIELPTPRPFKLSSLSNLLISRYPGKGLEKVLESSQWSVDAEMVDNPDETVLTGGEEVAVICPVSGG</sequence>
<evidence type="ECO:0000256" key="5">
    <source>
        <dbReference type="HAMAP-Rule" id="MF_03051"/>
    </source>
</evidence>
<proteinExistence type="inferred from homology"/>
<gene>
    <name evidence="6" type="ORF">BXZ70DRAFT_894078</name>
</gene>
<keyword evidence="2 5" id="KW-0597">Phosphoprotein</keyword>
<dbReference type="UniPathway" id="UPA00344"/>
<protein>
    <recommendedName>
        <fullName evidence="5">Molybdopterin synthase sulfur carrier subunit</fullName>
    </recommendedName>
    <alternativeName>
        <fullName evidence="5">Molybdenum cofactor synthesis protein 2 small subunit</fullName>
    </alternativeName>
    <alternativeName>
        <fullName evidence="5">Molybdenum cofactor synthesis protein 2A</fullName>
        <shortName evidence="5">MOCS2A</shortName>
    </alternativeName>
    <alternativeName>
        <fullName evidence="5">Sulfur carrier protein MOCS2A</fullName>
    </alternativeName>
</protein>
<keyword evidence="4 5" id="KW-0501">Molybdenum cofactor biosynthesis</keyword>
<dbReference type="PANTHER" id="PTHR33359:SF1">
    <property type="entry name" value="MOLYBDOPTERIN SYNTHASE SULFUR CARRIER SUBUNIT"/>
    <property type="match status" value="1"/>
</dbReference>
<dbReference type="InterPro" id="IPR028887">
    <property type="entry name" value="MOCS2A_euk"/>
</dbReference>
<evidence type="ECO:0000313" key="6">
    <source>
        <dbReference type="EMBL" id="KAH8100097.1"/>
    </source>
</evidence>
<keyword evidence="1 5" id="KW-0963">Cytoplasm</keyword>
<accession>A0A8K0UMK1</accession>
<keyword evidence="7" id="KW-1185">Reference proteome</keyword>
<reference evidence="6" key="1">
    <citation type="journal article" date="2021" name="New Phytol.">
        <title>Evolutionary innovations through gain and loss of genes in the ectomycorrhizal Boletales.</title>
        <authorList>
            <person name="Wu G."/>
            <person name="Miyauchi S."/>
            <person name="Morin E."/>
            <person name="Kuo A."/>
            <person name="Drula E."/>
            <person name="Varga T."/>
            <person name="Kohler A."/>
            <person name="Feng B."/>
            <person name="Cao Y."/>
            <person name="Lipzen A."/>
            <person name="Daum C."/>
            <person name="Hundley H."/>
            <person name="Pangilinan J."/>
            <person name="Johnson J."/>
            <person name="Barry K."/>
            <person name="LaButti K."/>
            <person name="Ng V."/>
            <person name="Ahrendt S."/>
            <person name="Min B."/>
            <person name="Choi I.G."/>
            <person name="Park H."/>
            <person name="Plett J.M."/>
            <person name="Magnuson J."/>
            <person name="Spatafora J.W."/>
            <person name="Nagy L.G."/>
            <person name="Henrissat B."/>
            <person name="Grigoriev I.V."/>
            <person name="Yang Z.L."/>
            <person name="Xu J."/>
            <person name="Martin F.M."/>
        </authorList>
    </citation>
    <scope>NUCLEOTIDE SEQUENCE</scope>
    <source>
        <strain evidence="6">KKN 215</strain>
    </source>
</reference>
<dbReference type="HAMAP" id="MF_03051">
    <property type="entry name" value="MOCS2A"/>
    <property type="match status" value="1"/>
</dbReference>
<comment type="pathway">
    <text evidence="5">Cofactor biosynthesis; molybdopterin biosynthesis.</text>
</comment>
<organism evidence="6 7">
    <name type="scientific">Cristinia sonorae</name>
    <dbReference type="NCBI Taxonomy" id="1940300"/>
    <lineage>
        <taxon>Eukaryota</taxon>
        <taxon>Fungi</taxon>
        <taxon>Dikarya</taxon>
        <taxon>Basidiomycota</taxon>
        <taxon>Agaricomycotina</taxon>
        <taxon>Agaricomycetes</taxon>
        <taxon>Agaricomycetidae</taxon>
        <taxon>Agaricales</taxon>
        <taxon>Pleurotineae</taxon>
        <taxon>Stephanosporaceae</taxon>
        <taxon>Cristinia</taxon>
    </lineage>
</organism>
<dbReference type="GO" id="GO:1990140">
    <property type="term" value="C:molybdopterin synthase complex"/>
    <property type="evidence" value="ECO:0007669"/>
    <property type="project" value="UniProtKB-UniRule"/>
</dbReference>
<evidence type="ECO:0000313" key="7">
    <source>
        <dbReference type="Proteomes" id="UP000813824"/>
    </source>
</evidence>
<dbReference type="InterPro" id="IPR012675">
    <property type="entry name" value="Beta-grasp_dom_sf"/>
</dbReference>
<comment type="function">
    <text evidence="5">Acts as a sulfur carrier required for molybdopterin biosynthesis. Component of the molybdopterin synthase complex that catalyzes the conversion of precursor Z into molybdopterin by mediating the incorporation of 2 sulfur atoms into precursor Z to generate a dithiolene group. In the complex, serves as sulfur donor by being thiocarboxylated (-COSH) at its C-terminus by UBA4. After interaction with MOCS2B, the sulfur is then transferred to precursor Z to form molybdopterin.</text>
</comment>
<dbReference type="Pfam" id="PF02597">
    <property type="entry name" value="ThiS"/>
    <property type="match status" value="1"/>
</dbReference>
<name>A0A8K0UMK1_9AGAR</name>
<evidence type="ECO:0000256" key="2">
    <source>
        <dbReference type="ARBA" id="ARBA00022553"/>
    </source>
</evidence>
<dbReference type="SUPFAM" id="SSF54285">
    <property type="entry name" value="MoaD/ThiS"/>
    <property type="match status" value="1"/>
</dbReference>
<comment type="subunit">
    <text evidence="5">Heterotetramer; composed of 2 small (MOCS2A) and 2 large (MOCS2B) subunits.</text>
</comment>
<feature type="modified residue" description="Glycyl adenylate; alternate" evidence="5">
    <location>
        <position position="91"/>
    </location>
</feature>
<dbReference type="GO" id="GO:0030366">
    <property type="term" value="F:molybdopterin synthase activity"/>
    <property type="evidence" value="ECO:0007669"/>
    <property type="project" value="UniProtKB-UniRule"/>
</dbReference>
<keyword evidence="3 5" id="KW-0547">Nucleotide-binding</keyword>
<dbReference type="InterPro" id="IPR016155">
    <property type="entry name" value="Mopterin_synth/thiamin_S_b"/>
</dbReference>
<comment type="PTM">
    <text evidence="5">C-terminal thiocarboxylation occurs in 2 steps, it is first acyl-adenylated (-COAMP) via the hesA/moeB/thiF part of UBA4, then thiocarboxylated (-COSH) via the rhodanese domain of UBA4.</text>
</comment>
<comment type="similarity">
    <text evidence="5">Belongs to the MoaD family. MOCS2A subfamily.</text>
</comment>
<comment type="caution">
    <text evidence="6">The sequence shown here is derived from an EMBL/GenBank/DDBJ whole genome shotgun (WGS) entry which is preliminary data.</text>
</comment>
<evidence type="ECO:0000256" key="4">
    <source>
        <dbReference type="ARBA" id="ARBA00023150"/>
    </source>
</evidence>
<feature type="modified residue" description="1-thioglycine; alternate" evidence="5">
    <location>
        <position position="91"/>
    </location>
</feature>